<evidence type="ECO:0000256" key="3">
    <source>
        <dbReference type="ARBA" id="ARBA00022729"/>
    </source>
</evidence>
<evidence type="ECO:0000259" key="7">
    <source>
        <dbReference type="Pfam" id="PF07980"/>
    </source>
</evidence>
<dbReference type="PROSITE" id="PS51257">
    <property type="entry name" value="PROKAR_LIPOPROTEIN"/>
    <property type="match status" value="1"/>
</dbReference>
<dbReference type="EMBL" id="BAABIQ010000005">
    <property type="protein sequence ID" value="GAA4784363.1"/>
    <property type="molecule type" value="Genomic_DNA"/>
</dbReference>
<evidence type="ECO:0000256" key="1">
    <source>
        <dbReference type="ARBA" id="ARBA00004442"/>
    </source>
</evidence>
<keyword evidence="5" id="KW-0998">Cell outer membrane</keyword>
<keyword evidence="3 6" id="KW-0732">Signal</keyword>
<protein>
    <submittedName>
        <fullName evidence="9">RagB/SusD family nutrient uptake outer membrane protein</fullName>
    </submittedName>
</protein>
<accession>A0ABP9AQ33</accession>
<dbReference type="Proteomes" id="UP001501411">
    <property type="component" value="Unassembled WGS sequence"/>
</dbReference>
<comment type="similarity">
    <text evidence="2">Belongs to the SusD family.</text>
</comment>
<dbReference type="InterPro" id="IPR012944">
    <property type="entry name" value="SusD_RagB_dom"/>
</dbReference>
<feature type="signal peptide" evidence="6">
    <location>
        <begin position="1"/>
        <end position="20"/>
    </location>
</feature>
<comment type="subcellular location">
    <subcellularLocation>
        <location evidence="1">Cell outer membrane</location>
    </subcellularLocation>
</comment>
<evidence type="ECO:0000256" key="6">
    <source>
        <dbReference type="SAM" id="SignalP"/>
    </source>
</evidence>
<organism evidence="9 10">
    <name type="scientific">Olivibacter ginsenosidimutans</name>
    <dbReference type="NCBI Taxonomy" id="1176537"/>
    <lineage>
        <taxon>Bacteria</taxon>
        <taxon>Pseudomonadati</taxon>
        <taxon>Bacteroidota</taxon>
        <taxon>Sphingobacteriia</taxon>
        <taxon>Sphingobacteriales</taxon>
        <taxon>Sphingobacteriaceae</taxon>
        <taxon>Olivibacter</taxon>
    </lineage>
</organism>
<dbReference type="RefSeq" id="WP_345230632.1">
    <property type="nucleotide sequence ID" value="NZ_BAABIQ010000005.1"/>
</dbReference>
<keyword evidence="4" id="KW-0472">Membrane</keyword>
<evidence type="ECO:0000259" key="8">
    <source>
        <dbReference type="Pfam" id="PF14322"/>
    </source>
</evidence>
<dbReference type="SUPFAM" id="SSF48452">
    <property type="entry name" value="TPR-like"/>
    <property type="match status" value="1"/>
</dbReference>
<evidence type="ECO:0000313" key="9">
    <source>
        <dbReference type="EMBL" id="GAA4784363.1"/>
    </source>
</evidence>
<dbReference type="Gene3D" id="1.25.40.390">
    <property type="match status" value="1"/>
</dbReference>
<evidence type="ECO:0000256" key="5">
    <source>
        <dbReference type="ARBA" id="ARBA00023237"/>
    </source>
</evidence>
<dbReference type="InterPro" id="IPR033985">
    <property type="entry name" value="SusD-like_N"/>
</dbReference>
<evidence type="ECO:0000313" key="10">
    <source>
        <dbReference type="Proteomes" id="UP001501411"/>
    </source>
</evidence>
<feature type="domain" description="RagB/SusD" evidence="7">
    <location>
        <begin position="263"/>
        <end position="569"/>
    </location>
</feature>
<proteinExistence type="inferred from homology"/>
<evidence type="ECO:0000256" key="4">
    <source>
        <dbReference type="ARBA" id="ARBA00023136"/>
    </source>
</evidence>
<comment type="caution">
    <text evidence="9">The sequence shown here is derived from an EMBL/GenBank/DDBJ whole genome shotgun (WGS) entry which is preliminary data.</text>
</comment>
<dbReference type="Pfam" id="PF14322">
    <property type="entry name" value="SusD-like_3"/>
    <property type="match status" value="1"/>
</dbReference>
<dbReference type="Pfam" id="PF07980">
    <property type="entry name" value="SusD_RagB"/>
    <property type="match status" value="1"/>
</dbReference>
<feature type="chain" id="PRO_5046496586" evidence="6">
    <location>
        <begin position="21"/>
        <end position="569"/>
    </location>
</feature>
<evidence type="ECO:0000256" key="2">
    <source>
        <dbReference type="ARBA" id="ARBA00006275"/>
    </source>
</evidence>
<keyword evidence="10" id="KW-1185">Reference proteome</keyword>
<dbReference type="InterPro" id="IPR011990">
    <property type="entry name" value="TPR-like_helical_dom_sf"/>
</dbReference>
<gene>
    <name evidence="9" type="ORF">GCM10023231_10080</name>
</gene>
<reference evidence="10" key="1">
    <citation type="journal article" date="2019" name="Int. J. Syst. Evol. Microbiol.">
        <title>The Global Catalogue of Microorganisms (GCM) 10K type strain sequencing project: providing services to taxonomists for standard genome sequencing and annotation.</title>
        <authorList>
            <consortium name="The Broad Institute Genomics Platform"/>
            <consortium name="The Broad Institute Genome Sequencing Center for Infectious Disease"/>
            <person name="Wu L."/>
            <person name="Ma J."/>
        </authorList>
    </citation>
    <scope>NUCLEOTIDE SEQUENCE [LARGE SCALE GENOMIC DNA]</scope>
    <source>
        <strain evidence="10">JCM 18200</strain>
    </source>
</reference>
<feature type="domain" description="SusD-like N-terminal" evidence="8">
    <location>
        <begin position="97"/>
        <end position="219"/>
    </location>
</feature>
<sequence length="569" mass="64496">MNRFAILILLAGVLSLTSCYKLDTEPYSQVSANTFWQNEDQALAGVLGVYNDLKKENTFGLQFSYDCLTDIGLGYDPPGLGDVISGTFTDRTALVVDRWQAGYDLIQRSNHAIGQIQQMTSIDEQTKNVFIGELRFLRALMYFQLTNLFGELPLYDESVDLNKDFSNLANPRSSLADVQQFILADLDFAIANLPVSYDDKHYGRVTKGAAYALRGKVYLYAKEWKSAIQDFEEIVYNKSNSYGYTLATNYASLFTMEDDQSAEMIFAIQNMGGTGFSYGMPMAFYMGTRSTFGSDWNNVLPSTRFADSYENKDGSPFDWDAYFPNYNEDNAVKKSAMMATQNNGTLTQVPDTAKLRQIYANRDPRMNQTLIVPYSYYLGWNANAEREMQLVLATGVNENFGQIRNNRGWLTYVWRKFVPEGNLKGSLTDRAHTPINFPLIRLADVLLMLSEAYNEDGQLTNAITELNKVRARSSMPGLNSGAPFLAVTSKTEMQERISHERKIELAAEGWRYFDLKRWNQLSDVSTGFIEKSIMGDNLVTRGYQSRHKLWPIPGAERELNPNLTQNEGW</sequence>
<name>A0ABP9AQ33_9SPHI</name>